<dbReference type="PANTHER" id="PTHR43065">
    <property type="entry name" value="SENSOR HISTIDINE KINASE"/>
    <property type="match status" value="1"/>
</dbReference>
<dbReference type="PANTHER" id="PTHR43065:SF34">
    <property type="entry name" value="SPORULATION KINASE A"/>
    <property type="match status" value="1"/>
</dbReference>
<keyword evidence="11 13" id="KW-0472">Membrane</keyword>
<evidence type="ECO:0000256" key="10">
    <source>
        <dbReference type="ARBA" id="ARBA00023012"/>
    </source>
</evidence>
<comment type="caution">
    <text evidence="18">The sequence shown here is derived from an EMBL/GenBank/DDBJ whole genome shotgun (WGS) entry which is preliminary data.</text>
</comment>
<evidence type="ECO:0000256" key="9">
    <source>
        <dbReference type="ARBA" id="ARBA00022840"/>
    </source>
</evidence>
<dbReference type="SMART" id="SM00086">
    <property type="entry name" value="PAC"/>
    <property type="match status" value="1"/>
</dbReference>
<keyword evidence="8 18" id="KW-0418">Kinase</keyword>
<dbReference type="Gene3D" id="3.30.565.10">
    <property type="entry name" value="Histidine kinase-like ATPase, C-terminal domain"/>
    <property type="match status" value="1"/>
</dbReference>
<gene>
    <name evidence="18" type="ORF">BSK56_30070</name>
</gene>
<dbReference type="InterPro" id="IPR003661">
    <property type="entry name" value="HisK_dim/P_dom"/>
</dbReference>
<organism evidence="18 19">
    <name type="scientific">Paenibacillus borealis</name>
    <dbReference type="NCBI Taxonomy" id="160799"/>
    <lineage>
        <taxon>Bacteria</taxon>
        <taxon>Bacillati</taxon>
        <taxon>Bacillota</taxon>
        <taxon>Bacilli</taxon>
        <taxon>Bacillales</taxon>
        <taxon>Paenibacillaceae</taxon>
        <taxon>Paenibacillus</taxon>
    </lineage>
</organism>
<dbReference type="Pfam" id="PF08448">
    <property type="entry name" value="PAS_4"/>
    <property type="match status" value="1"/>
</dbReference>
<dbReference type="InterPro" id="IPR000014">
    <property type="entry name" value="PAS"/>
</dbReference>
<evidence type="ECO:0000256" key="12">
    <source>
        <dbReference type="SAM" id="MobiDB-lite"/>
    </source>
</evidence>
<sequence length="775" mass="86260">MSIKTKLSAIIFGSVLLILALNLTLNLYAARDNLRNESENNMKMTAMQIAVSVEQSSYSSNYVQYQLAQNLRMAAILASEELDPDIKNVKNEQLVYLADKLGVSNISLLVKTNDDIVVAKSSDPGEIGLPTKGMGYWYVAFLELFAGQKVSVQQGQSLENFWSGPFEYSTSNPKFIEKWGYYHDASTNYIIDPYIRSTAVSDYVKIMNPDEIVQQSKEVNPGLLEVTGINPKTFASASMMPNGEDRVNEKLRSRPIKFGTYIYGNVEEDKSAMMAALGKGQPVTLDTEALGKRVLKSFIPINQPGADDYVVSVVMDYSVISSVIKDQLFNNITTSLLLLIIFFVCSYVLAGVVTRPIQDILAKVNDVAKGKFEPPLKVDSRDELGQLAHRINAMTSHLSQHTNRLGQTLEENRAVKEHLESVINGTSDAIHTVDMDGRIISTNRAFEDLYGWSAADALVKPPYLVPATVQKQEEERLRELKNGAVLLPVETVRLKRDGSMVEVSVSTSIIRDEEGRPQAFVHVSRDMTERNRIEELLRRSEKLTTVGQLAAGVAHEIRNPLTTLRGFLQLQQEKQVLVPLHIDLMLSELERINLIVSEFLILAKPQAVHFQQKDVRHILNDVISLLSSQAHLFGIEFESRFAELPATVHCEENQLKQVFINIVKNAIEAMPDGGSITLEQYMDEDSVVIVISDEGGGIPDYMLPKLGEPFYTNKESGTGLGLMVSQRIIQAHKGSLEIRSEYGCGTEVIIKLPAPGEPAAEQGMNRERSEDNHEN</sequence>
<evidence type="ECO:0000313" key="19">
    <source>
        <dbReference type="Proteomes" id="UP000187412"/>
    </source>
</evidence>
<keyword evidence="6" id="KW-0808">Transferase</keyword>
<dbReference type="SUPFAM" id="SSF47384">
    <property type="entry name" value="Homodimeric domain of signal transducing histidine kinase"/>
    <property type="match status" value="1"/>
</dbReference>
<evidence type="ECO:0000259" key="15">
    <source>
        <dbReference type="PROSITE" id="PS50112"/>
    </source>
</evidence>
<dbReference type="Gene3D" id="3.30.450.20">
    <property type="entry name" value="PAS domain"/>
    <property type="match status" value="1"/>
</dbReference>
<keyword evidence="13" id="KW-1133">Transmembrane helix</keyword>
<keyword evidence="7" id="KW-0547">Nucleotide-binding</keyword>
<dbReference type="PROSITE" id="PS50109">
    <property type="entry name" value="HIS_KIN"/>
    <property type="match status" value="1"/>
</dbReference>
<evidence type="ECO:0000256" key="4">
    <source>
        <dbReference type="ARBA" id="ARBA00022475"/>
    </source>
</evidence>
<dbReference type="SUPFAM" id="SSF55874">
    <property type="entry name" value="ATPase domain of HSP90 chaperone/DNA topoisomerase II/histidine kinase"/>
    <property type="match status" value="1"/>
</dbReference>
<feature type="compositionally biased region" description="Basic and acidic residues" evidence="12">
    <location>
        <begin position="764"/>
        <end position="775"/>
    </location>
</feature>
<feature type="domain" description="HAMP" evidence="17">
    <location>
        <begin position="351"/>
        <end position="403"/>
    </location>
</feature>
<evidence type="ECO:0000256" key="8">
    <source>
        <dbReference type="ARBA" id="ARBA00022777"/>
    </source>
</evidence>
<feature type="domain" description="PAS" evidence="15">
    <location>
        <begin position="415"/>
        <end position="458"/>
    </location>
</feature>
<evidence type="ECO:0000256" key="11">
    <source>
        <dbReference type="ARBA" id="ARBA00023136"/>
    </source>
</evidence>
<dbReference type="InterPro" id="IPR000700">
    <property type="entry name" value="PAS-assoc_C"/>
</dbReference>
<accession>A0ABX3GYW0</accession>
<evidence type="ECO:0000256" key="13">
    <source>
        <dbReference type="SAM" id="Phobius"/>
    </source>
</evidence>
<dbReference type="EMBL" id="MPTB01000059">
    <property type="protein sequence ID" value="OMD38737.1"/>
    <property type="molecule type" value="Genomic_DNA"/>
</dbReference>
<dbReference type="SMART" id="SM00304">
    <property type="entry name" value="HAMP"/>
    <property type="match status" value="1"/>
</dbReference>
<dbReference type="InterPro" id="IPR035965">
    <property type="entry name" value="PAS-like_dom_sf"/>
</dbReference>
<dbReference type="Pfam" id="PF00512">
    <property type="entry name" value="HisKA"/>
    <property type="match status" value="1"/>
</dbReference>
<dbReference type="Pfam" id="PF02518">
    <property type="entry name" value="HATPase_c"/>
    <property type="match status" value="1"/>
</dbReference>
<dbReference type="Proteomes" id="UP000187412">
    <property type="component" value="Unassembled WGS sequence"/>
</dbReference>
<evidence type="ECO:0000259" key="16">
    <source>
        <dbReference type="PROSITE" id="PS50113"/>
    </source>
</evidence>
<dbReference type="SMART" id="SM00091">
    <property type="entry name" value="PAS"/>
    <property type="match status" value="1"/>
</dbReference>
<keyword evidence="10" id="KW-0902">Two-component regulatory system</keyword>
<dbReference type="InterPro" id="IPR003594">
    <property type="entry name" value="HATPase_dom"/>
</dbReference>
<evidence type="ECO:0000259" key="14">
    <source>
        <dbReference type="PROSITE" id="PS50109"/>
    </source>
</evidence>
<dbReference type="InterPro" id="IPR005467">
    <property type="entry name" value="His_kinase_dom"/>
</dbReference>
<comment type="catalytic activity">
    <reaction evidence="1">
        <text>ATP + protein L-histidine = ADP + protein N-phospho-L-histidine.</text>
        <dbReference type="EC" id="2.7.13.3"/>
    </reaction>
</comment>
<evidence type="ECO:0000259" key="17">
    <source>
        <dbReference type="PROSITE" id="PS50885"/>
    </source>
</evidence>
<dbReference type="PRINTS" id="PR00344">
    <property type="entry name" value="BCTRLSENSOR"/>
</dbReference>
<dbReference type="GO" id="GO:0016301">
    <property type="term" value="F:kinase activity"/>
    <property type="evidence" value="ECO:0007669"/>
    <property type="project" value="UniProtKB-KW"/>
</dbReference>
<dbReference type="InterPro" id="IPR003660">
    <property type="entry name" value="HAMP_dom"/>
</dbReference>
<dbReference type="InterPro" id="IPR013656">
    <property type="entry name" value="PAS_4"/>
</dbReference>
<name>A0ABX3GYW0_PAEBO</name>
<feature type="region of interest" description="Disordered" evidence="12">
    <location>
        <begin position="754"/>
        <end position="775"/>
    </location>
</feature>
<dbReference type="EC" id="2.7.13.3" evidence="3"/>
<keyword evidence="13" id="KW-0812">Transmembrane</keyword>
<feature type="domain" description="Histidine kinase" evidence="14">
    <location>
        <begin position="552"/>
        <end position="756"/>
    </location>
</feature>
<keyword evidence="5" id="KW-0597">Phosphoprotein</keyword>
<dbReference type="CDD" id="cd00082">
    <property type="entry name" value="HisKA"/>
    <property type="match status" value="1"/>
</dbReference>
<dbReference type="InterPro" id="IPR036097">
    <property type="entry name" value="HisK_dim/P_sf"/>
</dbReference>
<keyword evidence="9" id="KW-0067">ATP-binding</keyword>
<reference evidence="18 19" key="1">
    <citation type="submission" date="2016-10" db="EMBL/GenBank/DDBJ databases">
        <title>Paenibacillus species isolates.</title>
        <authorList>
            <person name="Beno S.M."/>
        </authorList>
    </citation>
    <scope>NUCLEOTIDE SEQUENCE [LARGE SCALE GENOMIC DNA]</scope>
    <source>
        <strain evidence="18 19">FSL H7-0744</strain>
    </source>
</reference>
<dbReference type="Gene3D" id="6.10.340.10">
    <property type="match status" value="1"/>
</dbReference>
<dbReference type="PROSITE" id="PS50885">
    <property type="entry name" value="HAMP"/>
    <property type="match status" value="1"/>
</dbReference>
<dbReference type="NCBIfam" id="TIGR00229">
    <property type="entry name" value="sensory_box"/>
    <property type="match status" value="1"/>
</dbReference>
<evidence type="ECO:0000256" key="7">
    <source>
        <dbReference type="ARBA" id="ARBA00022741"/>
    </source>
</evidence>
<comment type="subcellular location">
    <subcellularLocation>
        <location evidence="2">Cell membrane</location>
        <topology evidence="2">Multi-pass membrane protein</topology>
    </subcellularLocation>
</comment>
<dbReference type="PROSITE" id="PS50113">
    <property type="entry name" value="PAC"/>
    <property type="match status" value="1"/>
</dbReference>
<dbReference type="InterPro" id="IPR036890">
    <property type="entry name" value="HATPase_C_sf"/>
</dbReference>
<dbReference type="PROSITE" id="PS50112">
    <property type="entry name" value="PAS"/>
    <property type="match status" value="1"/>
</dbReference>
<proteinExistence type="predicted"/>
<keyword evidence="19" id="KW-1185">Reference proteome</keyword>
<dbReference type="CDD" id="cd00130">
    <property type="entry name" value="PAS"/>
    <property type="match status" value="1"/>
</dbReference>
<dbReference type="Pfam" id="PF00672">
    <property type="entry name" value="HAMP"/>
    <property type="match status" value="1"/>
</dbReference>
<dbReference type="InterPro" id="IPR004358">
    <property type="entry name" value="Sig_transdc_His_kin-like_C"/>
</dbReference>
<evidence type="ECO:0000256" key="6">
    <source>
        <dbReference type="ARBA" id="ARBA00022679"/>
    </source>
</evidence>
<protein>
    <recommendedName>
        <fullName evidence="3">histidine kinase</fullName>
        <ecNumber evidence="3">2.7.13.3</ecNumber>
    </recommendedName>
</protein>
<keyword evidence="4" id="KW-1003">Cell membrane</keyword>
<dbReference type="SUPFAM" id="SSF158472">
    <property type="entry name" value="HAMP domain-like"/>
    <property type="match status" value="1"/>
</dbReference>
<evidence type="ECO:0000256" key="1">
    <source>
        <dbReference type="ARBA" id="ARBA00000085"/>
    </source>
</evidence>
<feature type="transmembrane region" description="Helical" evidence="13">
    <location>
        <begin position="332"/>
        <end position="353"/>
    </location>
</feature>
<dbReference type="CDD" id="cd06225">
    <property type="entry name" value="HAMP"/>
    <property type="match status" value="1"/>
</dbReference>
<dbReference type="SUPFAM" id="SSF55785">
    <property type="entry name" value="PYP-like sensor domain (PAS domain)"/>
    <property type="match status" value="1"/>
</dbReference>
<feature type="domain" description="PAC" evidence="16">
    <location>
        <begin position="487"/>
        <end position="539"/>
    </location>
</feature>
<evidence type="ECO:0000313" key="18">
    <source>
        <dbReference type="EMBL" id="OMD38737.1"/>
    </source>
</evidence>
<evidence type="ECO:0000256" key="2">
    <source>
        <dbReference type="ARBA" id="ARBA00004651"/>
    </source>
</evidence>
<dbReference type="InterPro" id="IPR001610">
    <property type="entry name" value="PAC"/>
</dbReference>
<dbReference type="Gene3D" id="1.10.287.130">
    <property type="match status" value="1"/>
</dbReference>
<dbReference type="RefSeq" id="WP_076114078.1">
    <property type="nucleotide sequence ID" value="NZ_MPTB01000059.1"/>
</dbReference>
<dbReference type="SMART" id="SM00388">
    <property type="entry name" value="HisKA"/>
    <property type="match status" value="1"/>
</dbReference>
<evidence type="ECO:0000256" key="3">
    <source>
        <dbReference type="ARBA" id="ARBA00012438"/>
    </source>
</evidence>
<dbReference type="SMART" id="SM00387">
    <property type="entry name" value="HATPase_c"/>
    <property type="match status" value="1"/>
</dbReference>
<evidence type="ECO:0000256" key="5">
    <source>
        <dbReference type="ARBA" id="ARBA00022553"/>
    </source>
</evidence>